<evidence type="ECO:0000256" key="1">
    <source>
        <dbReference type="SAM" id="MobiDB-lite"/>
    </source>
</evidence>
<dbReference type="Gene3D" id="3.40.50.880">
    <property type="match status" value="1"/>
</dbReference>
<sequence>MSRRNVWLAGLALLLLLVVGVYAASHLERYEKTVDQGPSPEVRVNPYLAAANFLRQRSVPVNMTRALTDLPDTQQRPQTLLLLDDRENMTPAQTERLLNWAESGGHLLFVAEQLWDEQKGRSGDLLLDRIGIRQYLSKDIKAQDDSDEARPTVPIPLMASPPATKRTKWPELTRLYLENEDAPAYMSFDPAFHLEDPEDHADSWANSADATHMVQLSHGKGLITVLTDAELWKNRSIGKYDNAWLLWYLTQDSDVTLLLQTEHDNLLSLILRHFALALTALAILIGLTLWHVGLREGPVRLPASQARRQLTEHLRASAEFLRRRSGQDVLLKSLQQDILRRARQLHPGFESLAVADQWQVLSRLTRQPTSAISDALRPRPKQRLSHSDFTRQVAHLQTLRNAL</sequence>
<dbReference type="Pfam" id="PF14258">
    <property type="entry name" value="DUF4350"/>
    <property type="match status" value="1"/>
</dbReference>
<dbReference type="GeneID" id="47762914"/>
<dbReference type="KEGG" id="pvd:CFBP1590__1247"/>
<evidence type="ECO:0000313" key="4">
    <source>
        <dbReference type="EMBL" id="SMS08833.1"/>
    </source>
</evidence>
<keyword evidence="2" id="KW-0812">Transmembrane</keyword>
<dbReference type="EMBL" id="LT855380">
    <property type="protein sequence ID" value="SMS08833.1"/>
    <property type="molecule type" value="Genomic_DNA"/>
</dbReference>
<proteinExistence type="predicted"/>
<feature type="domain" description="DUF4350" evidence="3">
    <location>
        <begin position="43"/>
        <end position="250"/>
    </location>
</feature>
<keyword evidence="2" id="KW-0472">Membrane</keyword>
<evidence type="ECO:0000259" key="3">
    <source>
        <dbReference type="Pfam" id="PF14258"/>
    </source>
</evidence>
<feature type="region of interest" description="Disordered" evidence="1">
    <location>
        <begin position="143"/>
        <end position="162"/>
    </location>
</feature>
<evidence type="ECO:0000313" key="5">
    <source>
        <dbReference type="Proteomes" id="UP000196842"/>
    </source>
</evidence>
<name>A0A1Y6JKL6_PSEVI</name>
<protein>
    <recommendedName>
        <fullName evidence="3">DUF4350 domain-containing protein</fullName>
    </recommendedName>
</protein>
<dbReference type="AlphaFoldDB" id="A0A1Y6JKL6"/>
<dbReference type="InterPro" id="IPR029062">
    <property type="entry name" value="Class_I_gatase-like"/>
</dbReference>
<keyword evidence="2" id="KW-1133">Transmembrane helix</keyword>
<dbReference type="CDD" id="cd03143">
    <property type="entry name" value="A4_beta-galactosidase_middle_domain"/>
    <property type="match status" value="1"/>
</dbReference>
<evidence type="ECO:0000256" key="2">
    <source>
        <dbReference type="SAM" id="Phobius"/>
    </source>
</evidence>
<gene>
    <name evidence="4" type="ORF">CFBP1590__1247</name>
</gene>
<dbReference type="InterPro" id="IPR025646">
    <property type="entry name" value="DUF4350"/>
</dbReference>
<organism evidence="4 5">
    <name type="scientific">Pseudomonas viridiflava</name>
    <name type="common">Phytomonas viridiflava</name>
    <dbReference type="NCBI Taxonomy" id="33069"/>
    <lineage>
        <taxon>Bacteria</taxon>
        <taxon>Pseudomonadati</taxon>
        <taxon>Pseudomonadota</taxon>
        <taxon>Gammaproteobacteria</taxon>
        <taxon>Pseudomonadales</taxon>
        <taxon>Pseudomonadaceae</taxon>
        <taxon>Pseudomonas</taxon>
    </lineage>
</organism>
<feature type="transmembrane region" description="Helical" evidence="2">
    <location>
        <begin position="269"/>
        <end position="290"/>
    </location>
</feature>
<accession>A0A1Y6JKL6</accession>
<reference evidence="4 5" key="1">
    <citation type="submission" date="2017-05" db="EMBL/GenBank/DDBJ databases">
        <authorList>
            <person name="Song R."/>
            <person name="Chenine A.L."/>
            <person name="Ruprecht R.M."/>
        </authorList>
    </citation>
    <scope>NUCLEOTIDE SEQUENCE [LARGE SCALE GENOMIC DNA]</scope>
    <source>
        <strain evidence="4 5">CFBP 1590</strain>
    </source>
</reference>
<dbReference type="RefSeq" id="WP_088234644.1">
    <property type="nucleotide sequence ID" value="NZ_JANJFM010000008.1"/>
</dbReference>
<dbReference type="Proteomes" id="UP000196842">
    <property type="component" value="Chromosome I"/>
</dbReference>